<keyword evidence="1" id="KW-1133">Transmembrane helix</keyword>
<name>A0A1K0FF06_9ACTN</name>
<dbReference type="EMBL" id="MEIA01000339">
    <property type="protein sequence ID" value="OJF11413.1"/>
    <property type="molecule type" value="Genomic_DNA"/>
</dbReference>
<accession>A0A1K0FF06</accession>
<reference evidence="2 3" key="1">
    <citation type="submission" date="2016-09" db="EMBL/GenBank/DDBJ databases">
        <title>Couchioplanes caeruleus draft genome sequence.</title>
        <authorList>
            <person name="Sheehan J."/>
            <person name="Caffrey P."/>
        </authorList>
    </citation>
    <scope>NUCLEOTIDE SEQUENCE [LARGE SCALE GENOMIC DNA]</scope>
    <source>
        <strain evidence="2 3">DSM 43634</strain>
    </source>
</reference>
<dbReference type="Proteomes" id="UP000182486">
    <property type="component" value="Unassembled WGS sequence"/>
</dbReference>
<proteinExistence type="predicted"/>
<keyword evidence="3" id="KW-1185">Reference proteome</keyword>
<evidence type="ECO:0000313" key="2">
    <source>
        <dbReference type="EMBL" id="OJF11413.1"/>
    </source>
</evidence>
<sequence length="71" mass="7158">MAFMRLALILLSGVLAVALLGFGGWVMVQGGWSGSPLMAVAVSVGVVAWLTSRRRGAAVTSGSPAVRNAGT</sequence>
<feature type="transmembrane region" description="Helical" evidence="1">
    <location>
        <begin position="31"/>
        <end position="51"/>
    </location>
</feature>
<organism evidence="2 3">
    <name type="scientific">Couchioplanes caeruleus subsp. caeruleus</name>
    <dbReference type="NCBI Taxonomy" id="56427"/>
    <lineage>
        <taxon>Bacteria</taxon>
        <taxon>Bacillati</taxon>
        <taxon>Actinomycetota</taxon>
        <taxon>Actinomycetes</taxon>
        <taxon>Micromonosporales</taxon>
        <taxon>Micromonosporaceae</taxon>
        <taxon>Couchioplanes</taxon>
    </lineage>
</organism>
<protein>
    <submittedName>
        <fullName evidence="2">Uncharacterized protein</fullName>
    </submittedName>
</protein>
<gene>
    <name evidence="2" type="ORF">BG844_26440</name>
</gene>
<keyword evidence="1" id="KW-0812">Transmembrane</keyword>
<comment type="caution">
    <text evidence="2">The sequence shown here is derived from an EMBL/GenBank/DDBJ whole genome shotgun (WGS) entry which is preliminary data.</text>
</comment>
<keyword evidence="1" id="KW-0472">Membrane</keyword>
<evidence type="ECO:0000256" key="1">
    <source>
        <dbReference type="SAM" id="Phobius"/>
    </source>
</evidence>
<evidence type="ECO:0000313" key="3">
    <source>
        <dbReference type="Proteomes" id="UP000182486"/>
    </source>
</evidence>
<dbReference type="AlphaFoldDB" id="A0A1K0FF06"/>